<evidence type="ECO:0000313" key="3">
    <source>
        <dbReference type="Proteomes" id="UP001063350"/>
    </source>
</evidence>
<dbReference type="InterPro" id="IPR025272">
    <property type="entry name" value="SocA_Panacea"/>
</dbReference>
<proteinExistence type="predicted"/>
<gene>
    <name evidence="2" type="ORF">GF1_11660</name>
</gene>
<evidence type="ECO:0000259" key="1">
    <source>
        <dbReference type="Pfam" id="PF13274"/>
    </source>
</evidence>
<sequence>MNPLELAKFILATYPDKHITPMKLQKLAYYAKVWSLVAGEPFIKAQFVKWAYGPVNQAIYTAFKKYGADPIPSKGIAVNIDQPKEKLLQFILDNYADYSAFALSAMTHSEKPWKETPDNAVITDEAIVAYYSQKPFAKNFTQDYPGKPFYVLQSNTWHSFTLDMDKNEAESFAVYSSYEEFKKLANAAAIDFKNLLDGLSVTA</sequence>
<accession>A0A915U0Z1</accession>
<dbReference type="AlphaFoldDB" id="A0A915U0Z1"/>
<protein>
    <recommendedName>
        <fullName evidence="1">Antitoxin SocA-like Panacea domain-containing protein</fullName>
    </recommendedName>
</protein>
<dbReference type="Proteomes" id="UP001063350">
    <property type="component" value="Chromosome"/>
</dbReference>
<dbReference type="Pfam" id="PF13274">
    <property type="entry name" value="SocA_Panacea"/>
    <property type="match status" value="1"/>
</dbReference>
<name>A0A915U0Z1_9BACT</name>
<reference evidence="2" key="1">
    <citation type="submission" date="2020-12" db="EMBL/GenBank/DDBJ databases">
        <title>Desulfobium dissulfuricans gen. nov., sp. nov., a novel mesophilic, sulfate-reducing bacterium isolated from a deep-sea hydrothermal vent.</title>
        <authorList>
            <person name="Hashimoto Y."/>
            <person name="Tame A."/>
            <person name="Sawayama S."/>
            <person name="Miyazaki J."/>
            <person name="Takai K."/>
            <person name="Nakagawa S."/>
        </authorList>
    </citation>
    <scope>NUCLEOTIDE SEQUENCE</scope>
    <source>
        <strain evidence="2">GF1</strain>
    </source>
</reference>
<evidence type="ECO:0000313" key="2">
    <source>
        <dbReference type="EMBL" id="BCO08790.1"/>
    </source>
</evidence>
<dbReference type="KEGG" id="ddu:GF1_11660"/>
<dbReference type="RefSeq" id="WP_267928692.1">
    <property type="nucleotide sequence ID" value="NZ_AP024233.1"/>
</dbReference>
<dbReference type="EMBL" id="AP024233">
    <property type="protein sequence ID" value="BCO08790.1"/>
    <property type="molecule type" value="Genomic_DNA"/>
</dbReference>
<organism evidence="2 3">
    <name type="scientific">Desulfolithobacter dissulfuricans</name>
    <dbReference type="NCBI Taxonomy" id="2795293"/>
    <lineage>
        <taxon>Bacteria</taxon>
        <taxon>Pseudomonadati</taxon>
        <taxon>Thermodesulfobacteriota</taxon>
        <taxon>Desulfobulbia</taxon>
        <taxon>Desulfobulbales</taxon>
        <taxon>Desulfobulbaceae</taxon>
        <taxon>Desulfolithobacter</taxon>
    </lineage>
</organism>
<feature type="domain" description="Antitoxin SocA-like Panacea" evidence="1">
    <location>
        <begin position="24"/>
        <end position="114"/>
    </location>
</feature>
<keyword evidence="3" id="KW-1185">Reference proteome</keyword>